<protein>
    <submittedName>
        <fullName evidence="2">Uncharacterized protein</fullName>
    </submittedName>
</protein>
<keyword evidence="3" id="KW-1185">Reference proteome</keyword>
<dbReference type="EMBL" id="BMAT01005366">
    <property type="protein sequence ID" value="GFR91932.1"/>
    <property type="molecule type" value="Genomic_DNA"/>
</dbReference>
<dbReference type="Proteomes" id="UP000762676">
    <property type="component" value="Unassembled WGS sequence"/>
</dbReference>
<evidence type="ECO:0000313" key="2">
    <source>
        <dbReference type="EMBL" id="GFR91932.1"/>
    </source>
</evidence>
<sequence length="152" mass="16840">MFAPYMLSFIPHGRGGSRKESVGRYEAIPGEMNVSQGLSGPARPSKHLGPPGLGETSCLSRVRVGCPNKHLRARRATRASEISDETRRIIMTGIYHGYSTVDIPRHQFCSPGPTPGVSSRKQEVSNTILLGTIKEFTRHWTLSYRFTSVWLA</sequence>
<proteinExistence type="predicted"/>
<comment type="caution">
    <text evidence="2">The sequence shown here is derived from an EMBL/GenBank/DDBJ whole genome shotgun (WGS) entry which is preliminary data.</text>
</comment>
<name>A0AAV4H188_9GAST</name>
<gene>
    <name evidence="2" type="ORF">ElyMa_002605000</name>
</gene>
<evidence type="ECO:0000256" key="1">
    <source>
        <dbReference type="SAM" id="MobiDB-lite"/>
    </source>
</evidence>
<dbReference type="AlphaFoldDB" id="A0AAV4H188"/>
<evidence type="ECO:0000313" key="3">
    <source>
        <dbReference type="Proteomes" id="UP000762676"/>
    </source>
</evidence>
<feature type="region of interest" description="Disordered" evidence="1">
    <location>
        <begin position="33"/>
        <end position="54"/>
    </location>
</feature>
<organism evidence="2 3">
    <name type="scientific">Elysia marginata</name>
    <dbReference type="NCBI Taxonomy" id="1093978"/>
    <lineage>
        <taxon>Eukaryota</taxon>
        <taxon>Metazoa</taxon>
        <taxon>Spiralia</taxon>
        <taxon>Lophotrochozoa</taxon>
        <taxon>Mollusca</taxon>
        <taxon>Gastropoda</taxon>
        <taxon>Heterobranchia</taxon>
        <taxon>Euthyneura</taxon>
        <taxon>Panpulmonata</taxon>
        <taxon>Sacoglossa</taxon>
        <taxon>Placobranchoidea</taxon>
        <taxon>Plakobranchidae</taxon>
        <taxon>Elysia</taxon>
    </lineage>
</organism>
<reference evidence="2 3" key="1">
    <citation type="journal article" date="2021" name="Elife">
        <title>Chloroplast acquisition without the gene transfer in kleptoplastic sea slugs, Plakobranchus ocellatus.</title>
        <authorList>
            <person name="Maeda T."/>
            <person name="Takahashi S."/>
            <person name="Yoshida T."/>
            <person name="Shimamura S."/>
            <person name="Takaki Y."/>
            <person name="Nagai Y."/>
            <person name="Toyoda A."/>
            <person name="Suzuki Y."/>
            <person name="Arimoto A."/>
            <person name="Ishii H."/>
            <person name="Satoh N."/>
            <person name="Nishiyama T."/>
            <person name="Hasebe M."/>
            <person name="Maruyama T."/>
            <person name="Minagawa J."/>
            <person name="Obokata J."/>
            <person name="Shigenobu S."/>
        </authorList>
    </citation>
    <scope>NUCLEOTIDE SEQUENCE [LARGE SCALE GENOMIC DNA]</scope>
</reference>
<accession>A0AAV4H188</accession>